<keyword evidence="1" id="KW-0175">Coiled coil</keyword>
<dbReference type="EMBL" id="MN739171">
    <property type="protein sequence ID" value="QHS92182.1"/>
    <property type="molecule type" value="Genomic_DNA"/>
</dbReference>
<keyword evidence="3" id="KW-0812">Transmembrane</keyword>
<name>A0A6C0BJJ1_9ZZZZ</name>
<feature type="compositionally biased region" description="Low complexity" evidence="2">
    <location>
        <begin position="909"/>
        <end position="922"/>
    </location>
</feature>
<feature type="region of interest" description="Disordered" evidence="2">
    <location>
        <begin position="909"/>
        <end position="945"/>
    </location>
</feature>
<dbReference type="AlphaFoldDB" id="A0A6C0BJJ1"/>
<feature type="compositionally biased region" description="Polar residues" evidence="2">
    <location>
        <begin position="483"/>
        <end position="493"/>
    </location>
</feature>
<keyword evidence="3" id="KW-1133">Transmembrane helix</keyword>
<keyword evidence="3" id="KW-0472">Membrane</keyword>
<evidence type="ECO:0000256" key="2">
    <source>
        <dbReference type="SAM" id="MobiDB-lite"/>
    </source>
</evidence>
<organism evidence="4">
    <name type="scientific">viral metagenome</name>
    <dbReference type="NCBI Taxonomy" id="1070528"/>
    <lineage>
        <taxon>unclassified sequences</taxon>
        <taxon>metagenomes</taxon>
        <taxon>organismal metagenomes</taxon>
    </lineage>
</organism>
<feature type="transmembrane region" description="Helical" evidence="3">
    <location>
        <begin position="118"/>
        <end position="137"/>
    </location>
</feature>
<evidence type="ECO:0000256" key="1">
    <source>
        <dbReference type="SAM" id="Coils"/>
    </source>
</evidence>
<sequence length="945" mass="103569">MLLYNKIKTWASTVDLKSVEAKETLRFLAEKHTSKFVGLTMKEIEGVGKKQLDQLMSIYNMVLTSDNEFLKAFSTELKSSLNKINPSVYDELFRKRIMNIKKGGSYDMGSQVGGKGEYISIAILIMLSIIMPVLYGVREPTLYSDLPVLGWLFKTTDHFPTMPRAVLGPGLLRNASKILESSDRLQHMIEAERETYMAALDTARVSAAATSSAYGTLVGYGSEHIPSGRSAEGRLLQQAFAPFLEAEQSLTRGYEDIGGLLANKVIAEARDVSHKALSWLTYKAWTQQERDDARAAAEKLKSITDKLETQSTRVEAFKAVAKVSKPSTAISIHGAIGAALRNRVFEDPKSHVVQLLAPSIARNGKKIITTAEELLRKAQEKEEKQLKLRDKALELKTARNRIVEQRVAEARQINITTRSEVELRERVSTNAIALANAKAALSAAAEEESEDTYNELKRLTAARDAAADALRKSTAALPKSAKPSETASALRSLPKSNLNQQYRSATESFAVADAAYQTAEELYNSSRQNVSLAEEYLAKIHGMVDTAKAVVSGVNLASISRDLVPAGQNFEGALQEQPHYRKGLFGNTGGFDTEISVHGIVIRLRLPQDDALVNFDMNPNMLLRYVDMMFDTELVLADIGAATGTSVDMLKIEQYVCNGQGGCKGSPIMESLLKTFISHAAEVALSNSRLKLSSLQSAQNNFTITAASDEIDKIANGIANAAMVYGGTEGLLKGIARRFVIDCYSQLGRRVPTEASYGIIGEIVYKTSTNKTLTPGELMRITDINTRLDILDLQNDTWFDGRLSISASHNRAFHRIGLLQADLLALFIFAAGCGAEVMNGVLFSQCRRFVRAIERQEAAEAAEAERIQELLNAEQLKKLAALRAPVASARPLPAGAAASNPLRNLAAAAADHASAVQRGGARFTRRRPRKQRRRISHATKRSARR</sequence>
<proteinExistence type="predicted"/>
<evidence type="ECO:0000313" key="4">
    <source>
        <dbReference type="EMBL" id="QHS92182.1"/>
    </source>
</evidence>
<reference evidence="4" key="1">
    <citation type="journal article" date="2020" name="Nature">
        <title>Giant virus diversity and host interactions through global metagenomics.</title>
        <authorList>
            <person name="Schulz F."/>
            <person name="Roux S."/>
            <person name="Paez-Espino D."/>
            <person name="Jungbluth S."/>
            <person name="Walsh D.A."/>
            <person name="Denef V.J."/>
            <person name="McMahon K.D."/>
            <person name="Konstantinidis K.T."/>
            <person name="Eloe-Fadrosh E.A."/>
            <person name="Kyrpides N.C."/>
            <person name="Woyke T."/>
        </authorList>
    </citation>
    <scope>NUCLEOTIDE SEQUENCE</scope>
    <source>
        <strain evidence="4">GVMAG-M-3300013285-6</strain>
    </source>
</reference>
<evidence type="ECO:0000256" key="3">
    <source>
        <dbReference type="SAM" id="Phobius"/>
    </source>
</evidence>
<feature type="coiled-coil region" evidence="1">
    <location>
        <begin position="371"/>
        <end position="401"/>
    </location>
</feature>
<protein>
    <submittedName>
        <fullName evidence="4">Uncharacterized protein</fullName>
    </submittedName>
</protein>
<feature type="transmembrane region" description="Helical" evidence="3">
    <location>
        <begin position="823"/>
        <end position="843"/>
    </location>
</feature>
<feature type="compositionally biased region" description="Basic residues" evidence="2">
    <location>
        <begin position="923"/>
        <end position="945"/>
    </location>
</feature>
<accession>A0A6C0BJJ1</accession>
<feature type="region of interest" description="Disordered" evidence="2">
    <location>
        <begin position="473"/>
        <end position="493"/>
    </location>
</feature>